<protein>
    <submittedName>
        <fullName evidence="1">Uncharacterized protein</fullName>
    </submittedName>
</protein>
<dbReference type="EMBL" id="VSRR010004951">
    <property type="protein sequence ID" value="MPC41163.1"/>
    <property type="molecule type" value="Genomic_DNA"/>
</dbReference>
<dbReference type="AlphaFoldDB" id="A0A5B7F7U7"/>
<gene>
    <name evidence="1" type="ORF">E2C01_034749</name>
</gene>
<name>A0A5B7F7U7_PORTR</name>
<keyword evidence="2" id="KW-1185">Reference proteome</keyword>
<accession>A0A5B7F7U7</accession>
<dbReference type="Proteomes" id="UP000324222">
    <property type="component" value="Unassembled WGS sequence"/>
</dbReference>
<proteinExistence type="predicted"/>
<sequence>MHINEVCFVGRGIRVAALPLTIVSEPLKPERKEGRGSEYMAYEFPDEEQDEIEAARHAKRLGFVVYFASLYITENGERGRLIQYFLLQRFF</sequence>
<comment type="caution">
    <text evidence="1">The sequence shown here is derived from an EMBL/GenBank/DDBJ whole genome shotgun (WGS) entry which is preliminary data.</text>
</comment>
<evidence type="ECO:0000313" key="2">
    <source>
        <dbReference type="Proteomes" id="UP000324222"/>
    </source>
</evidence>
<reference evidence="1 2" key="1">
    <citation type="submission" date="2019-05" db="EMBL/GenBank/DDBJ databases">
        <title>Another draft genome of Portunus trituberculatus and its Hox gene families provides insights of decapod evolution.</title>
        <authorList>
            <person name="Jeong J.-H."/>
            <person name="Song I."/>
            <person name="Kim S."/>
            <person name="Choi T."/>
            <person name="Kim D."/>
            <person name="Ryu S."/>
            <person name="Kim W."/>
        </authorList>
    </citation>
    <scope>NUCLEOTIDE SEQUENCE [LARGE SCALE GENOMIC DNA]</scope>
    <source>
        <tissue evidence="1">Muscle</tissue>
    </source>
</reference>
<organism evidence="1 2">
    <name type="scientific">Portunus trituberculatus</name>
    <name type="common">Swimming crab</name>
    <name type="synonym">Neptunus trituberculatus</name>
    <dbReference type="NCBI Taxonomy" id="210409"/>
    <lineage>
        <taxon>Eukaryota</taxon>
        <taxon>Metazoa</taxon>
        <taxon>Ecdysozoa</taxon>
        <taxon>Arthropoda</taxon>
        <taxon>Crustacea</taxon>
        <taxon>Multicrustacea</taxon>
        <taxon>Malacostraca</taxon>
        <taxon>Eumalacostraca</taxon>
        <taxon>Eucarida</taxon>
        <taxon>Decapoda</taxon>
        <taxon>Pleocyemata</taxon>
        <taxon>Brachyura</taxon>
        <taxon>Eubrachyura</taxon>
        <taxon>Portunoidea</taxon>
        <taxon>Portunidae</taxon>
        <taxon>Portuninae</taxon>
        <taxon>Portunus</taxon>
    </lineage>
</organism>
<evidence type="ECO:0000313" key="1">
    <source>
        <dbReference type="EMBL" id="MPC41163.1"/>
    </source>
</evidence>